<dbReference type="InterPro" id="IPR025662">
    <property type="entry name" value="Sigma_54_int_dom_ATP-bd_1"/>
</dbReference>
<evidence type="ECO:0000256" key="1">
    <source>
        <dbReference type="ARBA" id="ARBA00004496"/>
    </source>
</evidence>
<evidence type="ECO:0000256" key="4">
    <source>
        <dbReference type="ARBA" id="ARBA00022491"/>
    </source>
</evidence>
<keyword evidence="10" id="KW-0238">DNA-binding</keyword>
<keyword evidence="11" id="KW-0010">Activator</keyword>
<sequence length="461" mass="50783">MAHILIVDDDKAIRQTLKVYFQQHGFKVSSAGTAEEGAALAFASNIDAIVSDIRLPGKDGLWLLREIKQHRPQCPVIMITAFHDLEMTVVAMQGGATDYVPKPIDLDELDAAVKRAVSRKSGTAGAALALGPQEASHSKIVGQSFAMKEVFKSIALVAQSRVTVMILGESGTGKELVARAVHDASNERQSPYIAVNCAALVENLLESELFGHERGAFTGAVSAHKGKIEQAGEGTLFLDEIAELSPAMQGKLLRILEEREYSPVGSTQIKKSKARFVAATNVKLEDRVASGGFREDLYYRLNVAVIHLPPLRERRNDIPLLVEFLLKKANRDLQRSIRRVSGEAMTCLQAYSWPGNVRQLENVLLKAIVMERSDTLTTDHLHPEIVCHSRGVVEPPQGTSGASGEAFVSLRILERDYIVRVLNSTRWHKGKACQILGISRPRLERRIREFDLTAPDDSEKD</sequence>
<dbReference type="PROSITE" id="PS50045">
    <property type="entry name" value="SIGMA54_INTERACT_4"/>
    <property type="match status" value="1"/>
</dbReference>
<organism evidence="19 20">
    <name type="scientific">Denitromonas halophila</name>
    <dbReference type="NCBI Taxonomy" id="1629404"/>
    <lineage>
        <taxon>Bacteria</taxon>
        <taxon>Pseudomonadati</taxon>
        <taxon>Pseudomonadota</taxon>
        <taxon>Betaproteobacteria</taxon>
        <taxon>Rhodocyclales</taxon>
        <taxon>Zoogloeaceae</taxon>
        <taxon>Denitromonas</taxon>
    </lineage>
</organism>
<dbReference type="GO" id="GO:0005524">
    <property type="term" value="F:ATP binding"/>
    <property type="evidence" value="ECO:0007669"/>
    <property type="project" value="UniProtKB-KW"/>
</dbReference>
<dbReference type="Gene3D" id="1.10.10.60">
    <property type="entry name" value="Homeodomain-like"/>
    <property type="match status" value="1"/>
</dbReference>
<dbReference type="SUPFAM" id="SSF52540">
    <property type="entry name" value="P-loop containing nucleoside triphosphate hydrolases"/>
    <property type="match status" value="1"/>
</dbReference>
<evidence type="ECO:0000256" key="12">
    <source>
        <dbReference type="ARBA" id="ARBA00023163"/>
    </source>
</evidence>
<evidence type="ECO:0000256" key="14">
    <source>
        <dbReference type="ARBA" id="ARBA00029881"/>
    </source>
</evidence>
<comment type="caution">
    <text evidence="19">The sequence shown here is derived from an EMBL/GenBank/DDBJ whole genome shotgun (WGS) entry which is preliminary data.</text>
</comment>
<dbReference type="Gene3D" id="3.40.50.300">
    <property type="entry name" value="P-loop containing nucleotide triphosphate hydrolases"/>
    <property type="match status" value="1"/>
</dbReference>
<dbReference type="Gene3D" id="1.10.8.60">
    <property type="match status" value="1"/>
</dbReference>
<reference evidence="19 20" key="1">
    <citation type="submission" date="2019-07" db="EMBL/GenBank/DDBJ databases">
        <title>The pathways for chlorine oxyanion respiration interact through the shared metabolite chlorate.</title>
        <authorList>
            <person name="Barnum T.P."/>
            <person name="Cheng Y."/>
            <person name="Hill K.A."/>
            <person name="Lucas L.N."/>
            <person name="Carlson H.K."/>
            <person name="Coates J.D."/>
        </authorList>
    </citation>
    <scope>NUCLEOTIDE SEQUENCE [LARGE SCALE GENOMIC DNA]</scope>
    <source>
        <strain evidence="19 20">SFB-1</strain>
    </source>
</reference>
<dbReference type="InterPro" id="IPR025944">
    <property type="entry name" value="Sigma_54_int_dom_CS"/>
</dbReference>
<comment type="subcellular location">
    <subcellularLocation>
        <location evidence="1">Cytoplasm</location>
    </subcellularLocation>
</comment>
<keyword evidence="6" id="KW-0547">Nucleotide-binding</keyword>
<dbReference type="InterPro" id="IPR011006">
    <property type="entry name" value="CheY-like_superfamily"/>
</dbReference>
<evidence type="ECO:0000256" key="6">
    <source>
        <dbReference type="ARBA" id="ARBA00022741"/>
    </source>
</evidence>
<dbReference type="InterPro" id="IPR002197">
    <property type="entry name" value="HTH_Fis"/>
</dbReference>
<keyword evidence="13" id="KW-0535">Nitrogen fixation</keyword>
<keyword evidence="9" id="KW-0805">Transcription regulation</keyword>
<keyword evidence="7" id="KW-0067">ATP-binding</keyword>
<keyword evidence="3" id="KW-0963">Cytoplasm</keyword>
<dbReference type="FunFam" id="3.40.50.300:FF:000006">
    <property type="entry name" value="DNA-binding transcriptional regulator NtrC"/>
    <property type="match status" value="1"/>
</dbReference>
<keyword evidence="8" id="KW-0902">Two-component regulatory system</keyword>
<dbReference type="InterPro" id="IPR002078">
    <property type="entry name" value="Sigma_54_int"/>
</dbReference>
<dbReference type="InterPro" id="IPR058031">
    <property type="entry name" value="AAA_lid_NorR"/>
</dbReference>
<dbReference type="GO" id="GO:0043565">
    <property type="term" value="F:sequence-specific DNA binding"/>
    <property type="evidence" value="ECO:0007669"/>
    <property type="project" value="InterPro"/>
</dbReference>
<dbReference type="Pfam" id="PF25601">
    <property type="entry name" value="AAA_lid_14"/>
    <property type="match status" value="1"/>
</dbReference>
<name>A0A558EX95_9RHOO</name>
<dbReference type="PANTHER" id="PTHR32071:SF95">
    <property type="entry name" value="DNA-BINDING TRANSCRIPTIONAL REGULATOR NTRC"/>
    <property type="match status" value="1"/>
</dbReference>
<gene>
    <name evidence="19" type="ORF">FHP89_11860</name>
</gene>
<keyword evidence="4" id="KW-0678">Repressor</keyword>
<dbReference type="Pfam" id="PF00158">
    <property type="entry name" value="Sigma54_activat"/>
    <property type="match status" value="1"/>
</dbReference>
<dbReference type="PANTHER" id="PTHR32071">
    <property type="entry name" value="TRANSCRIPTIONAL REGULATORY PROTEIN"/>
    <property type="match status" value="1"/>
</dbReference>
<evidence type="ECO:0000256" key="9">
    <source>
        <dbReference type="ARBA" id="ARBA00023015"/>
    </source>
</evidence>
<evidence type="ECO:0000256" key="13">
    <source>
        <dbReference type="ARBA" id="ARBA00023231"/>
    </source>
</evidence>
<feature type="domain" description="Sigma-54 factor interaction" evidence="17">
    <location>
        <begin position="140"/>
        <end position="369"/>
    </location>
</feature>
<dbReference type="GO" id="GO:0005737">
    <property type="term" value="C:cytoplasm"/>
    <property type="evidence" value="ECO:0007669"/>
    <property type="project" value="UniProtKB-SubCell"/>
</dbReference>
<evidence type="ECO:0000256" key="10">
    <source>
        <dbReference type="ARBA" id="ARBA00023125"/>
    </source>
</evidence>
<evidence type="ECO:0000313" key="19">
    <source>
        <dbReference type="EMBL" id="TVO76142.1"/>
    </source>
</evidence>
<protein>
    <recommendedName>
        <fullName evidence="2">DNA-binding transcriptional regulator NtrC</fullName>
    </recommendedName>
    <alternativeName>
        <fullName evidence="14">Nitrogen regulation protein NR(I)</fullName>
    </alternativeName>
    <alternativeName>
        <fullName evidence="15">Nitrogen regulator I</fullName>
    </alternativeName>
</protein>
<dbReference type="SMART" id="SM00448">
    <property type="entry name" value="REC"/>
    <property type="match status" value="1"/>
</dbReference>
<evidence type="ECO:0000256" key="5">
    <source>
        <dbReference type="ARBA" id="ARBA00022553"/>
    </source>
</evidence>
<dbReference type="GO" id="GO:0006355">
    <property type="term" value="P:regulation of DNA-templated transcription"/>
    <property type="evidence" value="ECO:0007669"/>
    <property type="project" value="InterPro"/>
</dbReference>
<evidence type="ECO:0000256" key="16">
    <source>
        <dbReference type="PROSITE-ProRule" id="PRU00169"/>
    </source>
</evidence>
<dbReference type="InterPro" id="IPR009057">
    <property type="entry name" value="Homeodomain-like_sf"/>
</dbReference>
<dbReference type="Proteomes" id="UP000318349">
    <property type="component" value="Unassembled WGS sequence"/>
</dbReference>
<dbReference type="SUPFAM" id="SSF52172">
    <property type="entry name" value="CheY-like"/>
    <property type="match status" value="1"/>
</dbReference>
<dbReference type="Pfam" id="PF00072">
    <property type="entry name" value="Response_reg"/>
    <property type="match status" value="1"/>
</dbReference>
<evidence type="ECO:0000256" key="11">
    <source>
        <dbReference type="ARBA" id="ARBA00023159"/>
    </source>
</evidence>
<dbReference type="CDD" id="cd00009">
    <property type="entry name" value="AAA"/>
    <property type="match status" value="1"/>
</dbReference>
<feature type="modified residue" description="4-aspartylphosphate" evidence="16">
    <location>
        <position position="52"/>
    </location>
</feature>
<dbReference type="InterPro" id="IPR003593">
    <property type="entry name" value="AAA+_ATPase"/>
</dbReference>
<dbReference type="AlphaFoldDB" id="A0A558EX95"/>
<evidence type="ECO:0000259" key="18">
    <source>
        <dbReference type="PROSITE" id="PS50110"/>
    </source>
</evidence>
<dbReference type="SMART" id="SM00382">
    <property type="entry name" value="AAA"/>
    <property type="match status" value="1"/>
</dbReference>
<evidence type="ECO:0000256" key="7">
    <source>
        <dbReference type="ARBA" id="ARBA00022840"/>
    </source>
</evidence>
<evidence type="ECO:0000256" key="3">
    <source>
        <dbReference type="ARBA" id="ARBA00022490"/>
    </source>
</evidence>
<evidence type="ECO:0000313" key="20">
    <source>
        <dbReference type="Proteomes" id="UP000318349"/>
    </source>
</evidence>
<dbReference type="InterPro" id="IPR001789">
    <property type="entry name" value="Sig_transdc_resp-reg_receiver"/>
</dbReference>
<accession>A0A558EX95</accession>
<evidence type="ECO:0000256" key="8">
    <source>
        <dbReference type="ARBA" id="ARBA00023012"/>
    </source>
</evidence>
<dbReference type="PROSITE" id="PS00688">
    <property type="entry name" value="SIGMA54_INTERACT_3"/>
    <property type="match status" value="1"/>
</dbReference>
<evidence type="ECO:0000256" key="2">
    <source>
        <dbReference type="ARBA" id="ARBA00019059"/>
    </source>
</evidence>
<feature type="domain" description="Response regulatory" evidence="18">
    <location>
        <begin position="3"/>
        <end position="117"/>
    </location>
</feature>
<dbReference type="EMBL" id="VMNI01000010">
    <property type="protein sequence ID" value="TVO76142.1"/>
    <property type="molecule type" value="Genomic_DNA"/>
</dbReference>
<keyword evidence="5 16" id="KW-0597">Phosphoprotein</keyword>
<dbReference type="Gene3D" id="3.40.50.2300">
    <property type="match status" value="1"/>
</dbReference>
<dbReference type="InterPro" id="IPR027417">
    <property type="entry name" value="P-loop_NTPase"/>
</dbReference>
<dbReference type="SUPFAM" id="SSF46689">
    <property type="entry name" value="Homeodomain-like"/>
    <property type="match status" value="1"/>
</dbReference>
<dbReference type="FunFam" id="3.40.50.2300:FF:000018">
    <property type="entry name" value="DNA-binding transcriptional regulator NtrC"/>
    <property type="match status" value="1"/>
</dbReference>
<dbReference type="GO" id="GO:0000160">
    <property type="term" value="P:phosphorelay signal transduction system"/>
    <property type="evidence" value="ECO:0007669"/>
    <property type="project" value="UniProtKB-KW"/>
</dbReference>
<dbReference type="PROSITE" id="PS50110">
    <property type="entry name" value="RESPONSE_REGULATORY"/>
    <property type="match status" value="1"/>
</dbReference>
<evidence type="ECO:0000259" key="17">
    <source>
        <dbReference type="PROSITE" id="PS50045"/>
    </source>
</evidence>
<evidence type="ECO:0000256" key="15">
    <source>
        <dbReference type="ARBA" id="ARBA00031910"/>
    </source>
</evidence>
<keyword evidence="12" id="KW-0804">Transcription</keyword>
<proteinExistence type="predicted"/>
<dbReference type="PROSITE" id="PS00675">
    <property type="entry name" value="SIGMA54_INTERACT_1"/>
    <property type="match status" value="1"/>
</dbReference>
<dbReference type="Pfam" id="PF02954">
    <property type="entry name" value="HTH_8"/>
    <property type="match status" value="1"/>
</dbReference>